<protein>
    <recommendedName>
        <fullName evidence="3">SnoaL-like domain-containing protein</fullName>
    </recommendedName>
</protein>
<reference evidence="1 2" key="1">
    <citation type="submission" date="2016-08" db="EMBL/GenBank/DDBJ databases">
        <authorList>
            <person name="Seilhamer J.J."/>
        </authorList>
    </citation>
    <scope>NUCLEOTIDE SEQUENCE [LARGE SCALE GENOMIC DNA]</scope>
    <source>
        <strain evidence="1 2">PH27A</strain>
    </source>
</reference>
<dbReference type="AlphaFoldDB" id="A0A1E2VAK3"/>
<comment type="caution">
    <text evidence="1">The sequence shown here is derived from an EMBL/GenBank/DDBJ whole genome shotgun (WGS) entry which is preliminary data.</text>
</comment>
<dbReference type="Proteomes" id="UP000094291">
    <property type="component" value="Unassembled WGS sequence"/>
</dbReference>
<proteinExistence type="predicted"/>
<keyword evidence="2" id="KW-1185">Reference proteome</keyword>
<evidence type="ECO:0008006" key="3">
    <source>
        <dbReference type="Google" id="ProtNLM"/>
    </source>
</evidence>
<dbReference type="RefSeq" id="WP_068998767.1">
    <property type="nucleotide sequence ID" value="NZ_MDTQ01000001.1"/>
</dbReference>
<gene>
    <name evidence="1" type="ORF">BFW38_11195</name>
</gene>
<accession>A0A1E2VAK3</accession>
<dbReference type="STRING" id="197479.BFW38_11195"/>
<organism evidence="1 2">
    <name type="scientific">Terasakiispira papahanaumokuakeensis</name>
    <dbReference type="NCBI Taxonomy" id="197479"/>
    <lineage>
        <taxon>Bacteria</taxon>
        <taxon>Pseudomonadati</taxon>
        <taxon>Pseudomonadota</taxon>
        <taxon>Gammaproteobacteria</taxon>
        <taxon>Oceanospirillales</taxon>
        <taxon>Terasakiispira</taxon>
    </lineage>
</organism>
<sequence>MEAMNLSDDDILAVVKPLAEHTEQAWNEKNYHEFIRYFIEEDPTENFPEDEFYRQIEENYNLHGQHTIADLVAIHRNPDHVIVLWKVDLEKRPEPGLLIYGFREHEGQVFIEGCAYHA</sequence>
<evidence type="ECO:0000313" key="1">
    <source>
        <dbReference type="EMBL" id="ODC04017.1"/>
    </source>
</evidence>
<evidence type="ECO:0000313" key="2">
    <source>
        <dbReference type="Proteomes" id="UP000094291"/>
    </source>
</evidence>
<dbReference type="OrthoDB" id="6119173at2"/>
<name>A0A1E2VAK3_9GAMM</name>
<dbReference type="EMBL" id="MDTQ01000001">
    <property type="protein sequence ID" value="ODC04017.1"/>
    <property type="molecule type" value="Genomic_DNA"/>
</dbReference>